<reference evidence="1" key="1">
    <citation type="submission" date="2022-04" db="EMBL/GenBank/DDBJ databases">
        <title>Jade perch genome.</title>
        <authorList>
            <person name="Chao B."/>
        </authorList>
    </citation>
    <scope>NUCLEOTIDE SEQUENCE</scope>
    <source>
        <strain evidence="1">CB-2022</strain>
    </source>
</reference>
<organism evidence="1 2">
    <name type="scientific">Scortum barcoo</name>
    <name type="common">barcoo grunter</name>
    <dbReference type="NCBI Taxonomy" id="214431"/>
    <lineage>
        <taxon>Eukaryota</taxon>
        <taxon>Metazoa</taxon>
        <taxon>Chordata</taxon>
        <taxon>Craniata</taxon>
        <taxon>Vertebrata</taxon>
        <taxon>Euteleostomi</taxon>
        <taxon>Actinopterygii</taxon>
        <taxon>Neopterygii</taxon>
        <taxon>Teleostei</taxon>
        <taxon>Neoteleostei</taxon>
        <taxon>Acanthomorphata</taxon>
        <taxon>Eupercaria</taxon>
        <taxon>Centrarchiformes</taxon>
        <taxon>Terapontoidei</taxon>
        <taxon>Terapontidae</taxon>
        <taxon>Scortum</taxon>
    </lineage>
</organism>
<keyword evidence="2" id="KW-1185">Reference proteome</keyword>
<evidence type="ECO:0000313" key="1">
    <source>
        <dbReference type="EMBL" id="KAI3356708.1"/>
    </source>
</evidence>
<protein>
    <submittedName>
        <fullName evidence="1">Uncharacterized protein</fullName>
    </submittedName>
</protein>
<dbReference type="EMBL" id="CM041549">
    <property type="protein sequence ID" value="KAI3356708.1"/>
    <property type="molecule type" value="Genomic_DNA"/>
</dbReference>
<sequence>MIDFVVVSSDLRPYRLGHSGKERGLSCQPITTWWYRQAKQAVAARTVLEAKTRVWEEFGEAMEEDYRSASKRFWQTVRRLRRGKQYSANTVYSAGGELLTSTEDIVGRWKKYFEDLLNPTDLPSNEEAEDGDSEVDSSITQAEVTEVYARVLERRIWPIVDPRIQEEQCGFRPGRGTVDQLYTLRRVLEGLWEFAQPVHMCFVDLEKAFDRVPRGILWGVLREYGVRGPLLRAVRSLYDQSRSLVRIAGRFLGVARGRRESGLGTTGFHLCFLQMMLSCWLLQARTFSMCWSGLQPSVKLAGMRISTSKSEAMVLDRKRVVCPLRVSGEVLPQVEEFKYLGVLFTSEGKMEREIDRRIGAASCSYAVGVPKMDRRGEEGAESKKAKLSISHTGQSNASHLTYGHELWVIMTERTRSSGYKRPK</sequence>
<evidence type="ECO:0000313" key="2">
    <source>
        <dbReference type="Proteomes" id="UP000831701"/>
    </source>
</evidence>
<accession>A0ACB8VQD3</accession>
<gene>
    <name evidence="1" type="ORF">L3Q82_003395</name>
</gene>
<name>A0ACB8VQD3_9TELE</name>
<comment type="caution">
    <text evidence="1">The sequence shown here is derived from an EMBL/GenBank/DDBJ whole genome shotgun (WGS) entry which is preliminary data.</text>
</comment>
<proteinExistence type="predicted"/>
<dbReference type="Proteomes" id="UP000831701">
    <property type="component" value="Chromosome 19"/>
</dbReference>